<keyword evidence="3" id="KW-1185">Reference proteome</keyword>
<feature type="transmembrane region" description="Helical" evidence="1">
    <location>
        <begin position="440"/>
        <end position="464"/>
    </location>
</feature>
<comment type="caution">
    <text evidence="2">The sequence shown here is derived from an EMBL/GenBank/DDBJ whole genome shotgun (WGS) entry which is preliminary data.</text>
</comment>
<dbReference type="EMBL" id="CANHGI010000001">
    <property type="protein sequence ID" value="CAI5438060.1"/>
    <property type="molecule type" value="Genomic_DNA"/>
</dbReference>
<proteinExistence type="predicted"/>
<gene>
    <name evidence="2" type="ORF">CAMP_LOCUS697</name>
</gene>
<organism evidence="2 3">
    <name type="scientific">Caenorhabditis angaria</name>
    <dbReference type="NCBI Taxonomy" id="860376"/>
    <lineage>
        <taxon>Eukaryota</taxon>
        <taxon>Metazoa</taxon>
        <taxon>Ecdysozoa</taxon>
        <taxon>Nematoda</taxon>
        <taxon>Chromadorea</taxon>
        <taxon>Rhabditida</taxon>
        <taxon>Rhabditina</taxon>
        <taxon>Rhabditomorpha</taxon>
        <taxon>Rhabditoidea</taxon>
        <taxon>Rhabditidae</taxon>
        <taxon>Peloderinae</taxon>
        <taxon>Caenorhabditis</taxon>
    </lineage>
</organism>
<keyword evidence="1" id="KW-1133">Transmembrane helix</keyword>
<evidence type="ECO:0000313" key="2">
    <source>
        <dbReference type="EMBL" id="CAI5438060.1"/>
    </source>
</evidence>
<feature type="transmembrane region" description="Helical" evidence="1">
    <location>
        <begin position="90"/>
        <end position="113"/>
    </location>
</feature>
<keyword evidence="1" id="KW-0472">Membrane</keyword>
<dbReference type="Proteomes" id="UP001152747">
    <property type="component" value="Unassembled WGS sequence"/>
</dbReference>
<feature type="transmembrane region" description="Helical" evidence="1">
    <location>
        <begin position="51"/>
        <end position="70"/>
    </location>
</feature>
<reference evidence="2" key="1">
    <citation type="submission" date="2022-11" db="EMBL/GenBank/DDBJ databases">
        <authorList>
            <person name="Kikuchi T."/>
        </authorList>
    </citation>
    <scope>NUCLEOTIDE SEQUENCE</scope>
    <source>
        <strain evidence="2">PS1010</strain>
    </source>
</reference>
<feature type="transmembrane region" description="Helical" evidence="1">
    <location>
        <begin position="240"/>
        <end position="263"/>
    </location>
</feature>
<keyword evidence="1" id="KW-0812">Transmembrane</keyword>
<sequence>MYNVLNRFSSFDLLDEWILLITKQFTGNSQDISFSNDQLMTTFRANPRTRLMFFAIFFTILTMLGVFFMLAFSKTITNRISNAIKFKKYYLAYTIIPVYCCLNILSLTVSFGLDSTKALQSIENSQNFKKVAMIRNSYFSKRRSEEIDCSTRFPPFNTEQFDKIEFHTFNITSLHINEAIQTAGKKVPNINLLYAMRNLEVKTSQKLSANIYKLFENRYSHTFELLKIPGTIVVHIARGAIFLVTFFSVSTTCVISLMGVLGIRNRYKITEIIELFSPFLLLLIIIEFLFIWYIFTTIVGSNTVYLHLSHPDLHTKITFGAQNVRYFFETLSATTHSAKNRHFLDKPFRWSSINMNILEASGGETLIKEVMEKVKGDGDHLVFYNYFEKCLKTTCDLNMHYISEKYEDYVGSLKPLVKWYFKTTSKTYLRYLSFFRRNTFVPIVSLVWKILCMPVLIFFNMLFVHFSIQIIRKRDELETEKEN</sequence>
<feature type="transmembrane region" description="Helical" evidence="1">
    <location>
        <begin position="275"/>
        <end position="295"/>
    </location>
</feature>
<evidence type="ECO:0000256" key="1">
    <source>
        <dbReference type="SAM" id="Phobius"/>
    </source>
</evidence>
<protein>
    <submittedName>
        <fullName evidence="2">Uncharacterized protein</fullName>
    </submittedName>
</protein>
<name>A0A9P1I4T4_9PELO</name>
<dbReference type="AlphaFoldDB" id="A0A9P1I4T4"/>
<accession>A0A9P1I4T4</accession>
<evidence type="ECO:0000313" key="3">
    <source>
        <dbReference type="Proteomes" id="UP001152747"/>
    </source>
</evidence>